<evidence type="ECO:0000313" key="7">
    <source>
        <dbReference type="Proteomes" id="UP000440578"/>
    </source>
</evidence>
<dbReference type="AlphaFoldDB" id="A0A6A4WTE8"/>
<dbReference type="GO" id="GO:0000398">
    <property type="term" value="P:mRNA splicing, via spliceosome"/>
    <property type="evidence" value="ECO:0007669"/>
    <property type="project" value="InterPro"/>
</dbReference>
<feature type="compositionally biased region" description="Basic and acidic residues" evidence="4">
    <location>
        <begin position="51"/>
        <end position="63"/>
    </location>
</feature>
<feature type="compositionally biased region" description="Low complexity" evidence="4">
    <location>
        <begin position="130"/>
        <end position="145"/>
    </location>
</feature>
<dbReference type="InterPro" id="IPR022783">
    <property type="entry name" value="GCFC_dom"/>
</dbReference>
<feature type="compositionally biased region" description="Basic and acidic residues" evidence="4">
    <location>
        <begin position="265"/>
        <end position="287"/>
    </location>
</feature>
<proteinExistence type="inferred from homology"/>
<feature type="compositionally biased region" description="Basic and acidic residues" evidence="4">
    <location>
        <begin position="30"/>
        <end position="40"/>
    </location>
</feature>
<dbReference type="InterPro" id="IPR012890">
    <property type="entry name" value="GCFC2-like"/>
</dbReference>
<evidence type="ECO:0000256" key="1">
    <source>
        <dbReference type="ARBA" id="ARBA00004123"/>
    </source>
</evidence>
<protein>
    <submittedName>
        <fullName evidence="6">PAX3-and PAX7-binding protein 1</fullName>
    </submittedName>
</protein>
<evidence type="ECO:0000259" key="5">
    <source>
        <dbReference type="Pfam" id="PF07842"/>
    </source>
</evidence>
<evidence type="ECO:0000256" key="4">
    <source>
        <dbReference type="SAM" id="MobiDB-lite"/>
    </source>
</evidence>
<feature type="compositionally biased region" description="Basic and acidic residues" evidence="4">
    <location>
        <begin position="102"/>
        <end position="128"/>
    </location>
</feature>
<comment type="caution">
    <text evidence="6">The sequence shown here is derived from an EMBL/GenBank/DDBJ whole genome shotgun (WGS) entry which is preliminary data.</text>
</comment>
<feature type="region of interest" description="Disordered" evidence="4">
    <location>
        <begin position="1"/>
        <end position="295"/>
    </location>
</feature>
<dbReference type="GO" id="GO:0003677">
    <property type="term" value="F:DNA binding"/>
    <property type="evidence" value="ECO:0007669"/>
    <property type="project" value="InterPro"/>
</dbReference>
<gene>
    <name evidence="6" type="primary">PAXBP1</name>
    <name evidence="6" type="ORF">FJT64_022553</name>
</gene>
<reference evidence="6 7" key="1">
    <citation type="submission" date="2019-07" db="EMBL/GenBank/DDBJ databases">
        <title>Draft genome assembly of a fouling barnacle, Amphibalanus amphitrite (Darwin, 1854): The first reference genome for Thecostraca.</title>
        <authorList>
            <person name="Kim W."/>
        </authorList>
    </citation>
    <scope>NUCLEOTIDE SEQUENCE [LARGE SCALE GENOMIC DNA]</scope>
    <source>
        <strain evidence="6">SNU_AA5</strain>
        <tissue evidence="6">Soma without cirri and trophi</tissue>
    </source>
</reference>
<evidence type="ECO:0000256" key="2">
    <source>
        <dbReference type="ARBA" id="ARBA00010801"/>
    </source>
</evidence>
<dbReference type="Pfam" id="PF07842">
    <property type="entry name" value="GCFC"/>
    <property type="match status" value="1"/>
</dbReference>
<sequence length="863" mass="96704">MSLFKKPKKNIRQRVAVNDSDEENEASNDATEKDTPKTENDDSMDAMGLGDSKENSMDIDIRKEKKKKKKHKEKAVISFIDEEEEGEVFQVKKSSQSRRLMKQMEKEKRMREMQKKEVSNGDTTEVKSEPVSPRASPAPDSAAVRRPPPQPPILSGRDAEMAGYHSSDDEKPSKTAGRGPPGQHAFTPRDSFDRVLKGGAIPDAAMIHAARKRREQARRQHEAAPEFIPINSEGNSSVAGRSAQREDDDSGPEDDRVNFTVSTVARDREARRDQFNAARDQEGGRASDEDDRELAQWENQQIKKAFSGAQMASVTAEHYLLPTGEDEVGAAAAAAARLSDPLGRRQRRPLAELTPDAVRQRLQQKLSELRLAQDGHVTGRDRTLDDLVSGQSEIDRLERAAPRAARRYQYYQDIRGYVTDLIECFNEKMALIEELENRMLEVQRARAQKLIVRRRTDVRDQRMELDASTQRSGIHFSEQSAEEVASRRRRAAEREGRRTRRRRARELSAAGGADHQDGLSSDDETAPADGEKFTKDREAIMEAAEAVMEDVEDDFSTLAGVCRHFLEWRRIDPQAYRDAFVNLSLPKALAPLVRLQMIGWNPLTEGECPELESRPWFAELVMFGVGSDPTAETEDSIRDDPDCLLVSRVVERVVLPKITALVERVWDPLSSSQTLRLVHLVRQLARDYPTVTGGSGPLRRLLEAVVTAFTETVRQDASVPRFTKQQLESRSTPAAAFFYRQFTTCVKLLGNMMSWTELLSDGALQKLALGTLLNEQMLLPLTQVPDPVEAANRCRLVANTLPRSWFQGDTTVPQLAMFVSYLSMLAVQLGKAANKSESLKSIAAVLKKVGATEAYQKISALVE</sequence>
<accession>A0A6A4WTE8</accession>
<dbReference type="GO" id="GO:0005634">
    <property type="term" value="C:nucleus"/>
    <property type="evidence" value="ECO:0007669"/>
    <property type="project" value="UniProtKB-SubCell"/>
</dbReference>
<feature type="region of interest" description="Disordered" evidence="4">
    <location>
        <begin position="461"/>
        <end position="529"/>
    </location>
</feature>
<keyword evidence="7" id="KW-1185">Reference proteome</keyword>
<feature type="compositionally biased region" description="Basic residues" evidence="4">
    <location>
        <begin position="64"/>
        <end position="73"/>
    </location>
</feature>
<dbReference type="PANTHER" id="PTHR12214:SF0">
    <property type="entry name" value="LD29489P"/>
    <property type="match status" value="1"/>
</dbReference>
<feature type="compositionally biased region" description="Basic residues" evidence="4">
    <location>
        <begin position="487"/>
        <end position="504"/>
    </location>
</feature>
<dbReference type="OrthoDB" id="429427at2759"/>
<dbReference type="PANTHER" id="PTHR12214">
    <property type="entry name" value="GC-RICH SEQUENCE DNA-BINDING FACTOR"/>
    <property type="match status" value="1"/>
</dbReference>
<comment type="similarity">
    <text evidence="2">Belongs to the GCF family.</text>
</comment>
<feature type="compositionally biased region" description="Basic residues" evidence="4">
    <location>
        <begin position="1"/>
        <end position="12"/>
    </location>
</feature>
<name>A0A6A4WTE8_AMPAM</name>
<organism evidence="6 7">
    <name type="scientific">Amphibalanus amphitrite</name>
    <name type="common">Striped barnacle</name>
    <name type="synonym">Balanus amphitrite</name>
    <dbReference type="NCBI Taxonomy" id="1232801"/>
    <lineage>
        <taxon>Eukaryota</taxon>
        <taxon>Metazoa</taxon>
        <taxon>Ecdysozoa</taxon>
        <taxon>Arthropoda</taxon>
        <taxon>Crustacea</taxon>
        <taxon>Multicrustacea</taxon>
        <taxon>Cirripedia</taxon>
        <taxon>Thoracica</taxon>
        <taxon>Thoracicalcarea</taxon>
        <taxon>Balanomorpha</taxon>
        <taxon>Balanoidea</taxon>
        <taxon>Balanidae</taxon>
        <taxon>Amphibalaninae</taxon>
        <taxon>Amphibalanus</taxon>
    </lineage>
</organism>
<comment type="subcellular location">
    <subcellularLocation>
        <location evidence="1">Nucleus</location>
    </subcellularLocation>
</comment>
<evidence type="ECO:0000256" key="3">
    <source>
        <dbReference type="ARBA" id="ARBA00023242"/>
    </source>
</evidence>
<feature type="domain" description="GCF C-terminal" evidence="5">
    <location>
        <begin position="560"/>
        <end position="774"/>
    </location>
</feature>
<keyword evidence="3" id="KW-0539">Nucleus</keyword>
<evidence type="ECO:0000313" key="6">
    <source>
        <dbReference type="EMBL" id="KAF0305922.1"/>
    </source>
</evidence>
<dbReference type="Proteomes" id="UP000440578">
    <property type="component" value="Unassembled WGS sequence"/>
</dbReference>
<dbReference type="EMBL" id="VIIS01000711">
    <property type="protein sequence ID" value="KAF0305922.1"/>
    <property type="molecule type" value="Genomic_DNA"/>
</dbReference>